<sequence>MRTVFALLCAGALMLPSVTLAAVGLSELPATSASGPLTLLYPSRTEAHALERAGFHLQAAVDGPPDTGNGKLIAISHGSPAPVWVYFDLARALVEAGYVVVLPEHAGDNPRDGSAVGLESWKRRPQEVSAAIDRVATDARFARTLDFAHVGVYGMSAGGLTALSLVGGRWSPARLKAHCERHITEDFHACAGPAMSLDGGAFDGLKRWVVGTVLAWKLDDAQAYGGRDPRVAAAVVDVPFAAHFDPQSLREISVPVGIISAQRDRWLNPRYHSEQVLQHCPRCSRLLDLPTGGHGALLSPLPDAAAAAGSLVADPPDFDRPHEVPRINAAIVDFFKQNLPR</sequence>
<gene>
    <name evidence="2" type="ORF">JY500_07910</name>
</gene>
<dbReference type="Proteomes" id="UP000663570">
    <property type="component" value="Chromosome"/>
</dbReference>
<dbReference type="Gene3D" id="3.40.50.1820">
    <property type="entry name" value="alpha/beta hydrolase"/>
    <property type="match status" value="1"/>
</dbReference>
<reference evidence="2 3" key="1">
    <citation type="submission" date="2021-02" db="EMBL/GenBank/DDBJ databases">
        <title>Niveibacterium changnyeongensis HC41.</title>
        <authorList>
            <person name="Kang M."/>
        </authorList>
    </citation>
    <scope>NUCLEOTIDE SEQUENCE [LARGE SCALE GENOMIC DNA]</scope>
    <source>
        <strain evidence="2 3">HC41</strain>
    </source>
</reference>
<dbReference type="PIRSF" id="PIRSF031982">
    <property type="entry name" value="UCP031982_abhydr"/>
    <property type="match status" value="1"/>
</dbReference>
<organism evidence="2 3">
    <name type="scientific">Niveibacterium microcysteis</name>
    <dbReference type="NCBI Taxonomy" id="2811415"/>
    <lineage>
        <taxon>Bacteria</taxon>
        <taxon>Pseudomonadati</taxon>
        <taxon>Pseudomonadota</taxon>
        <taxon>Betaproteobacteria</taxon>
        <taxon>Rhodocyclales</taxon>
        <taxon>Rhodocyclaceae</taxon>
        <taxon>Niveibacterium</taxon>
    </lineage>
</organism>
<evidence type="ECO:0000313" key="2">
    <source>
        <dbReference type="EMBL" id="QSI78526.1"/>
    </source>
</evidence>
<proteinExistence type="predicted"/>
<evidence type="ECO:0000256" key="1">
    <source>
        <dbReference type="SAM" id="SignalP"/>
    </source>
</evidence>
<feature type="chain" id="PRO_5046956031" description="Dienelactone hydrolase" evidence="1">
    <location>
        <begin position="22"/>
        <end position="341"/>
    </location>
</feature>
<dbReference type="RefSeq" id="WP_206255917.1">
    <property type="nucleotide sequence ID" value="NZ_CP071060.1"/>
</dbReference>
<keyword evidence="1" id="KW-0732">Signal</keyword>
<dbReference type="SUPFAM" id="SSF53474">
    <property type="entry name" value="alpha/beta-Hydrolases"/>
    <property type="match status" value="1"/>
</dbReference>
<evidence type="ECO:0000313" key="3">
    <source>
        <dbReference type="Proteomes" id="UP000663570"/>
    </source>
</evidence>
<dbReference type="InterPro" id="IPR029058">
    <property type="entry name" value="AB_hydrolase_fold"/>
</dbReference>
<feature type="signal peptide" evidence="1">
    <location>
        <begin position="1"/>
        <end position="21"/>
    </location>
</feature>
<keyword evidence="3" id="KW-1185">Reference proteome</keyword>
<evidence type="ECO:0008006" key="4">
    <source>
        <dbReference type="Google" id="ProtNLM"/>
    </source>
</evidence>
<dbReference type="InterPro" id="IPR016986">
    <property type="entry name" value="UCP031982_abhydr"/>
</dbReference>
<protein>
    <recommendedName>
        <fullName evidence="4">Dienelactone hydrolase</fullName>
    </recommendedName>
</protein>
<accession>A0ABX7MCB2</accession>
<dbReference type="EMBL" id="CP071060">
    <property type="protein sequence ID" value="QSI78526.1"/>
    <property type="molecule type" value="Genomic_DNA"/>
</dbReference>
<name>A0ABX7MCB2_9RHOO</name>